<evidence type="ECO:0000313" key="3">
    <source>
        <dbReference type="Proteomes" id="UP000268059"/>
    </source>
</evidence>
<dbReference type="RefSeq" id="WP_125118342.1">
    <property type="nucleotide sequence ID" value="NZ_AP019309.1"/>
</dbReference>
<gene>
    <name evidence="2" type="ORF">SG0102_03250</name>
</gene>
<accession>A0A3G9JHI3</accession>
<feature type="domain" description="HD" evidence="1">
    <location>
        <begin position="55"/>
        <end position="162"/>
    </location>
</feature>
<dbReference type="KEGG" id="ebm:SG0102_03250"/>
<dbReference type="Gene3D" id="1.10.3210.10">
    <property type="entry name" value="Hypothetical protein af1432"/>
    <property type="match status" value="1"/>
</dbReference>
<organism evidence="2 3">
    <name type="scientific">Intestinibaculum porci</name>
    <dbReference type="NCBI Taxonomy" id="2487118"/>
    <lineage>
        <taxon>Bacteria</taxon>
        <taxon>Bacillati</taxon>
        <taxon>Bacillota</taxon>
        <taxon>Erysipelotrichia</taxon>
        <taxon>Erysipelotrichales</taxon>
        <taxon>Erysipelotrichaceae</taxon>
        <taxon>Intestinibaculum</taxon>
    </lineage>
</organism>
<reference evidence="2 3" key="1">
    <citation type="submission" date="2018-11" db="EMBL/GenBank/DDBJ databases">
        <title>Novel Erysipelotrichaceae bacterium isolated from small intestine of a swine.</title>
        <authorList>
            <person name="Kim J.S."/>
            <person name="Choe H."/>
            <person name="Lee Y.R."/>
            <person name="Kim K.M."/>
            <person name="Park D.S."/>
        </authorList>
    </citation>
    <scope>NUCLEOTIDE SEQUENCE [LARGE SCALE GENOMIC DNA]</scope>
    <source>
        <strain evidence="2 3">SG0102</strain>
    </source>
</reference>
<dbReference type="OrthoDB" id="357543at2"/>
<protein>
    <recommendedName>
        <fullName evidence="1">HD domain-containing protein</fullName>
    </recommendedName>
</protein>
<proteinExistence type="predicted"/>
<dbReference type="EMBL" id="AP019309">
    <property type="protein sequence ID" value="BBH25391.1"/>
    <property type="molecule type" value="Genomic_DNA"/>
</dbReference>
<dbReference type="InParanoid" id="A0A3G9JHI3"/>
<dbReference type="Proteomes" id="UP000268059">
    <property type="component" value="Chromosome"/>
</dbReference>
<sequence>MDIEKNKERFISLFETYIKRRNSEHLLNYIINKSDFFTAPASTRYHGAYEGGLCEHSLQVYDCLKDYLSRPRVKEIYELDVSEETIAIIALLHDLCKCNVYKTDTKNKKINGAWQQVPYYVFEDPFPYGHGEKSVFMIQHYIPLTAAEAMAIRYHMGFSSTESDSQVGQAFNKYPLAFALSTADMEATYFLENIQKHEENNDE</sequence>
<name>A0A3G9JHI3_9FIRM</name>
<evidence type="ECO:0000313" key="2">
    <source>
        <dbReference type="EMBL" id="BBH25391.1"/>
    </source>
</evidence>
<dbReference type="Pfam" id="PF01966">
    <property type="entry name" value="HD"/>
    <property type="match status" value="1"/>
</dbReference>
<dbReference type="AlphaFoldDB" id="A0A3G9JHI3"/>
<evidence type="ECO:0000259" key="1">
    <source>
        <dbReference type="Pfam" id="PF01966"/>
    </source>
</evidence>
<dbReference type="InterPro" id="IPR006674">
    <property type="entry name" value="HD_domain"/>
</dbReference>
<keyword evidence="3" id="KW-1185">Reference proteome</keyword>
<dbReference type="SUPFAM" id="SSF109604">
    <property type="entry name" value="HD-domain/PDEase-like"/>
    <property type="match status" value="1"/>
</dbReference>